<organism evidence="2 3">
    <name type="scientific">Athelia psychrophila</name>
    <dbReference type="NCBI Taxonomy" id="1759441"/>
    <lineage>
        <taxon>Eukaryota</taxon>
        <taxon>Fungi</taxon>
        <taxon>Dikarya</taxon>
        <taxon>Basidiomycota</taxon>
        <taxon>Agaricomycotina</taxon>
        <taxon>Agaricomycetes</taxon>
        <taxon>Agaricomycetidae</taxon>
        <taxon>Atheliales</taxon>
        <taxon>Atheliaceae</taxon>
        <taxon>Athelia</taxon>
    </lineage>
</organism>
<reference evidence="2 3" key="1">
    <citation type="journal article" date="2016" name="Mol. Biol. Evol.">
        <title>Comparative Genomics of Early-Diverging Mushroom-Forming Fungi Provides Insights into the Origins of Lignocellulose Decay Capabilities.</title>
        <authorList>
            <person name="Nagy L.G."/>
            <person name="Riley R."/>
            <person name="Tritt A."/>
            <person name="Adam C."/>
            <person name="Daum C."/>
            <person name="Floudas D."/>
            <person name="Sun H."/>
            <person name="Yadav J.S."/>
            <person name="Pangilinan J."/>
            <person name="Larsson K.H."/>
            <person name="Matsuura K."/>
            <person name="Barry K."/>
            <person name="Labutti K."/>
            <person name="Kuo R."/>
            <person name="Ohm R.A."/>
            <person name="Bhattacharya S.S."/>
            <person name="Shirouzu T."/>
            <person name="Yoshinaga Y."/>
            <person name="Martin F.M."/>
            <person name="Grigoriev I.V."/>
            <person name="Hibbett D.S."/>
        </authorList>
    </citation>
    <scope>NUCLEOTIDE SEQUENCE [LARGE SCALE GENOMIC DNA]</scope>
    <source>
        <strain evidence="2 3">CBS 109695</strain>
    </source>
</reference>
<feature type="region of interest" description="Disordered" evidence="1">
    <location>
        <begin position="23"/>
        <end position="95"/>
    </location>
</feature>
<dbReference type="Proteomes" id="UP000076532">
    <property type="component" value="Unassembled WGS sequence"/>
</dbReference>
<gene>
    <name evidence="2" type="ORF">FIBSPDRAFT_900616</name>
</gene>
<dbReference type="OrthoDB" id="5346979at2759"/>
<evidence type="ECO:0000256" key="1">
    <source>
        <dbReference type="SAM" id="MobiDB-lite"/>
    </source>
</evidence>
<dbReference type="AlphaFoldDB" id="A0A165Y8X4"/>
<sequence length="289" mass="31499">MASHPVSSDYSCAGRAHLDLPPAQTVPRVPLDTHFTPLGNAPKTAATNASEHKTDVQWPPPRRRAVAGDSGTPFASNLPEQDGDGSEGPADDGSSFDGLRAAGAFSTATLIFFATATIAVWGMRTQLEIDNVEEFSRHMRYWVATELSWLYMRINRRLSPDTPPNLPHRPAEDGGAWTWDGAEARLGHALDTGGAYAWGEAVGRELEAQAGRPEREALPFRAGRQSLIPDVASYDEPGWFIHGSNKRMFGEGLLAALGKQHPKLRMMLNPVISVHHPAEMVPVLYEIGY</sequence>
<accession>A0A165Y8X4</accession>
<dbReference type="EMBL" id="KV417703">
    <property type="protein sequence ID" value="KZP09322.1"/>
    <property type="molecule type" value="Genomic_DNA"/>
</dbReference>
<proteinExistence type="predicted"/>
<keyword evidence="3" id="KW-1185">Reference proteome</keyword>
<evidence type="ECO:0000313" key="3">
    <source>
        <dbReference type="Proteomes" id="UP000076532"/>
    </source>
</evidence>
<evidence type="ECO:0000313" key="2">
    <source>
        <dbReference type="EMBL" id="KZP09322.1"/>
    </source>
</evidence>
<protein>
    <submittedName>
        <fullName evidence="2">Uncharacterized protein</fullName>
    </submittedName>
</protein>
<name>A0A165Y8X4_9AGAM</name>